<dbReference type="Pfam" id="PF03972">
    <property type="entry name" value="MmgE_PrpD_N"/>
    <property type="match status" value="1"/>
</dbReference>
<dbReference type="AlphaFoldDB" id="A0A2T0XC27"/>
<protein>
    <submittedName>
        <fullName evidence="4">2-methylcitrate dehydratase PrpD</fullName>
    </submittedName>
</protein>
<dbReference type="InterPro" id="IPR042188">
    <property type="entry name" value="MmgE/PrpD_sf_2"/>
</dbReference>
<feature type="domain" description="MmgE/PrpD N-terminal" evidence="2">
    <location>
        <begin position="14"/>
        <end position="250"/>
    </location>
</feature>
<evidence type="ECO:0000259" key="3">
    <source>
        <dbReference type="Pfam" id="PF19305"/>
    </source>
</evidence>
<dbReference type="InterPro" id="IPR045337">
    <property type="entry name" value="MmgE_PrpD_C"/>
</dbReference>
<evidence type="ECO:0000259" key="2">
    <source>
        <dbReference type="Pfam" id="PF03972"/>
    </source>
</evidence>
<sequence>MSEASQDNPYTLGIAKFVSGLRYEAIPAEVRARIKLLILDSLGCALYGSHLQWCRILQDTLTRVDQTRDCAIWGTKFRLSAPHAALVNGTEVQGFELDDVHRAGVLHVGAVVLPALMSLAETHQNMSGRDFLTAAVAGYEIGPRVGLCMGPEHIGQGWHSGATLGVFSAAAGAARGLGLDVEQTVHALGIAGTQAAGLMAAQYGAMVKRMHAGRASQSGLYGALFAQGGLTGIVNVLESEYGGFCTTFSRSTDRFDLSELTAGFGEVWQTMAIALKFYSCVGSNHTTLDAIRDLQAQQPFSPYDIDRIKVHGSQVTMDHVGWKYQPQGLTSAQLNLPFCVATYLLEGDCFVEQFSDSIVSDPARMALAEKVEVYHDADITSRGAKFRHMVRVEVVLKSGETLTCTKEYARGSERNFSSDADVIAKFEKLASHALPASQVAQLRDAVLGMEELTSASQLAQLLTQH</sequence>
<evidence type="ECO:0000256" key="1">
    <source>
        <dbReference type="ARBA" id="ARBA00006174"/>
    </source>
</evidence>
<organism evidence="4 5">
    <name type="scientific">Jezberella montanilacus</name>
    <dbReference type="NCBI Taxonomy" id="323426"/>
    <lineage>
        <taxon>Bacteria</taxon>
        <taxon>Pseudomonadati</taxon>
        <taxon>Pseudomonadota</taxon>
        <taxon>Betaproteobacteria</taxon>
        <taxon>Burkholderiales</taxon>
        <taxon>Alcaligenaceae</taxon>
        <taxon>Jezberella</taxon>
    </lineage>
</organism>
<dbReference type="InterPro" id="IPR005656">
    <property type="entry name" value="MmgE_PrpD"/>
</dbReference>
<evidence type="ECO:0000313" key="4">
    <source>
        <dbReference type="EMBL" id="PRY96488.1"/>
    </source>
</evidence>
<dbReference type="PANTHER" id="PTHR16943:SF8">
    <property type="entry name" value="2-METHYLCITRATE DEHYDRATASE"/>
    <property type="match status" value="1"/>
</dbReference>
<comment type="similarity">
    <text evidence="1">Belongs to the PrpD family.</text>
</comment>
<name>A0A2T0XC27_9BURK</name>
<dbReference type="PANTHER" id="PTHR16943">
    <property type="entry name" value="2-METHYLCITRATE DEHYDRATASE-RELATED"/>
    <property type="match status" value="1"/>
</dbReference>
<dbReference type="InterPro" id="IPR045336">
    <property type="entry name" value="MmgE_PrpD_N"/>
</dbReference>
<feature type="domain" description="MmgE/PrpD C-terminal" evidence="3">
    <location>
        <begin position="278"/>
        <end position="447"/>
    </location>
</feature>
<dbReference type="OrthoDB" id="8627321at2"/>
<dbReference type="InterPro" id="IPR036148">
    <property type="entry name" value="MmgE/PrpD_sf"/>
</dbReference>
<dbReference type="Proteomes" id="UP000238308">
    <property type="component" value="Unassembled WGS sequence"/>
</dbReference>
<dbReference type="Gene3D" id="1.10.4100.10">
    <property type="entry name" value="2-methylcitrate dehydratase PrpD"/>
    <property type="match status" value="1"/>
</dbReference>
<evidence type="ECO:0000313" key="5">
    <source>
        <dbReference type="Proteomes" id="UP000238308"/>
    </source>
</evidence>
<dbReference type="EMBL" id="PVTV01000017">
    <property type="protein sequence ID" value="PRY96488.1"/>
    <property type="molecule type" value="Genomic_DNA"/>
</dbReference>
<reference evidence="4 5" key="1">
    <citation type="submission" date="2018-03" db="EMBL/GenBank/DDBJ databases">
        <title>Genomic Encyclopedia of Type Strains, Phase III (KMG-III): the genomes of soil and plant-associated and newly described type strains.</title>
        <authorList>
            <person name="Whitman W."/>
        </authorList>
    </citation>
    <scope>NUCLEOTIDE SEQUENCE [LARGE SCALE GENOMIC DNA]</scope>
    <source>
        <strain evidence="4 5">MWH-P2sevCIIIb</strain>
    </source>
</reference>
<accession>A0A2T0XC27</accession>
<dbReference type="Gene3D" id="3.30.1330.120">
    <property type="entry name" value="2-methylcitrate dehydratase PrpD"/>
    <property type="match status" value="1"/>
</dbReference>
<gene>
    <name evidence="4" type="ORF">BCM14_2728</name>
</gene>
<dbReference type="SUPFAM" id="SSF103378">
    <property type="entry name" value="2-methylcitrate dehydratase PrpD"/>
    <property type="match status" value="1"/>
</dbReference>
<dbReference type="GO" id="GO:0016829">
    <property type="term" value="F:lyase activity"/>
    <property type="evidence" value="ECO:0007669"/>
    <property type="project" value="InterPro"/>
</dbReference>
<dbReference type="InterPro" id="IPR042183">
    <property type="entry name" value="MmgE/PrpD_sf_1"/>
</dbReference>
<keyword evidence="5" id="KW-1185">Reference proteome</keyword>
<comment type="caution">
    <text evidence="4">The sequence shown here is derived from an EMBL/GenBank/DDBJ whole genome shotgun (WGS) entry which is preliminary data.</text>
</comment>
<dbReference type="Pfam" id="PF19305">
    <property type="entry name" value="MmgE_PrpD_C"/>
    <property type="match status" value="1"/>
</dbReference>
<dbReference type="RefSeq" id="WP_106228554.1">
    <property type="nucleotide sequence ID" value="NZ_PVTV01000017.1"/>
</dbReference>
<proteinExistence type="inferred from homology"/>